<proteinExistence type="predicted"/>
<dbReference type="HOGENOM" id="CLU_089244_0_0_7"/>
<dbReference type="STRING" id="502025.Hoch_3563"/>
<dbReference type="InterPro" id="IPR011047">
    <property type="entry name" value="Quinoprotein_ADH-like_sf"/>
</dbReference>
<dbReference type="Proteomes" id="UP000001880">
    <property type="component" value="Chromosome"/>
</dbReference>
<dbReference type="Gene3D" id="2.130.10.10">
    <property type="entry name" value="YVTN repeat-like/Quinoprotein amine dehydrogenase"/>
    <property type="match status" value="1"/>
</dbReference>
<sequence>MVIANAAGCALTALLSAGLLSASGCGGAPPGPTQPTQADEPISPEPPSPPAAPAPDEHSAEPAAPAEPELIALAPPPNGYFLSPSVTAPKRAGKPKLVQVSNTPNDITDDERWFRDNELEPPSQFQPRDVEPFRGVQAALHIPGDPELLVFEELDGSEIYLVGRDPSTGEHLFAFDLSAYRPAKAVARAIDSQFVNMELTWAQVVGERLYLSYGHRTYAESSKGLNAYVAALSLPDGELLWHSKPLVSNARNFALITPAGQEDAAPLLITGYGFTAEPDFLFVLDGATGAVLNKTKLAKGPSYILPKDGNIYVRTYDRDYVFRLRP</sequence>
<evidence type="ECO:0000256" key="1">
    <source>
        <dbReference type="SAM" id="MobiDB-lite"/>
    </source>
</evidence>
<organism evidence="3 4">
    <name type="scientific">Haliangium ochraceum (strain DSM 14365 / JCM 11303 / SMP-2)</name>
    <dbReference type="NCBI Taxonomy" id="502025"/>
    <lineage>
        <taxon>Bacteria</taxon>
        <taxon>Pseudomonadati</taxon>
        <taxon>Myxococcota</taxon>
        <taxon>Polyangia</taxon>
        <taxon>Haliangiales</taxon>
        <taxon>Kofleriaceae</taxon>
        <taxon>Haliangium</taxon>
    </lineage>
</organism>
<dbReference type="eggNOG" id="ENOG5032UGS">
    <property type="taxonomic scope" value="Bacteria"/>
</dbReference>
<evidence type="ECO:0000256" key="2">
    <source>
        <dbReference type="SAM" id="SignalP"/>
    </source>
</evidence>
<feature type="region of interest" description="Disordered" evidence="1">
    <location>
        <begin position="24"/>
        <end position="77"/>
    </location>
</feature>
<evidence type="ECO:0000313" key="4">
    <source>
        <dbReference type="Proteomes" id="UP000001880"/>
    </source>
</evidence>
<feature type="compositionally biased region" description="Low complexity" evidence="1">
    <location>
        <begin position="61"/>
        <end position="73"/>
    </location>
</feature>
<feature type="signal peptide" evidence="2">
    <location>
        <begin position="1"/>
        <end position="22"/>
    </location>
</feature>
<feature type="chain" id="PRO_5003010538" description="Lipoprotein" evidence="2">
    <location>
        <begin position="23"/>
        <end position="326"/>
    </location>
</feature>
<dbReference type="EMBL" id="CP001804">
    <property type="protein sequence ID" value="ACY16065.1"/>
    <property type="molecule type" value="Genomic_DNA"/>
</dbReference>
<dbReference type="AlphaFoldDB" id="D0LWD3"/>
<evidence type="ECO:0008006" key="5">
    <source>
        <dbReference type="Google" id="ProtNLM"/>
    </source>
</evidence>
<reference evidence="3 4" key="1">
    <citation type="journal article" date="2010" name="Stand. Genomic Sci.">
        <title>Complete genome sequence of Haliangium ochraceum type strain (SMP-2).</title>
        <authorList>
            <consortium name="US DOE Joint Genome Institute (JGI-PGF)"/>
            <person name="Ivanova N."/>
            <person name="Daum C."/>
            <person name="Lang E."/>
            <person name="Abt B."/>
            <person name="Kopitz M."/>
            <person name="Saunders E."/>
            <person name="Lapidus A."/>
            <person name="Lucas S."/>
            <person name="Glavina Del Rio T."/>
            <person name="Nolan M."/>
            <person name="Tice H."/>
            <person name="Copeland A."/>
            <person name="Cheng J.F."/>
            <person name="Chen F."/>
            <person name="Bruce D."/>
            <person name="Goodwin L."/>
            <person name="Pitluck S."/>
            <person name="Mavromatis K."/>
            <person name="Pati A."/>
            <person name="Mikhailova N."/>
            <person name="Chen A."/>
            <person name="Palaniappan K."/>
            <person name="Land M."/>
            <person name="Hauser L."/>
            <person name="Chang Y.J."/>
            <person name="Jeffries C.D."/>
            <person name="Detter J.C."/>
            <person name="Brettin T."/>
            <person name="Rohde M."/>
            <person name="Goker M."/>
            <person name="Bristow J."/>
            <person name="Markowitz V."/>
            <person name="Eisen J.A."/>
            <person name="Hugenholtz P."/>
            <person name="Kyrpides N.C."/>
            <person name="Klenk H.P."/>
        </authorList>
    </citation>
    <scope>NUCLEOTIDE SEQUENCE [LARGE SCALE GENOMIC DNA]</scope>
    <source>
        <strain evidence="4">DSM 14365 / CIP 107738 / JCM 11303 / AJ 13395 / SMP-2</strain>
    </source>
</reference>
<name>D0LWD3_HALO1</name>
<dbReference type="InterPro" id="IPR015943">
    <property type="entry name" value="WD40/YVTN_repeat-like_dom_sf"/>
</dbReference>
<gene>
    <name evidence="3" type="ordered locus">Hoch_3563</name>
</gene>
<accession>D0LWD3</accession>
<dbReference type="OrthoDB" id="581131at2"/>
<feature type="compositionally biased region" description="Pro residues" evidence="1">
    <location>
        <begin position="43"/>
        <end position="53"/>
    </location>
</feature>
<dbReference type="KEGG" id="hoh:Hoch_3563"/>
<evidence type="ECO:0000313" key="3">
    <source>
        <dbReference type="EMBL" id="ACY16065.1"/>
    </source>
</evidence>
<keyword evidence="2" id="KW-0732">Signal</keyword>
<protein>
    <recommendedName>
        <fullName evidence="5">Lipoprotein</fullName>
    </recommendedName>
</protein>
<keyword evidence="4" id="KW-1185">Reference proteome</keyword>
<dbReference type="SUPFAM" id="SSF50998">
    <property type="entry name" value="Quinoprotein alcohol dehydrogenase-like"/>
    <property type="match status" value="1"/>
</dbReference>